<dbReference type="InterPro" id="IPR034164">
    <property type="entry name" value="Pepsin-like_dom"/>
</dbReference>
<dbReference type="Proteomes" id="UP000515125">
    <property type="component" value="Unplaced"/>
</dbReference>
<dbReference type="CDD" id="cd05471">
    <property type="entry name" value="pepsin_like"/>
    <property type="match status" value="1"/>
</dbReference>
<dbReference type="PANTHER" id="PTHR47966">
    <property type="entry name" value="BETA-SITE APP-CLEAVING ENZYME, ISOFORM A-RELATED"/>
    <property type="match status" value="1"/>
</dbReference>
<feature type="domain" description="Peptidase A1" evidence="3">
    <location>
        <begin position="1"/>
        <end position="197"/>
    </location>
</feature>
<dbReference type="GeneID" id="34618683"/>
<evidence type="ECO:0000313" key="4">
    <source>
        <dbReference type="Proteomes" id="UP000515125"/>
    </source>
</evidence>
<dbReference type="InterPro" id="IPR033121">
    <property type="entry name" value="PEPTIDASE_A1"/>
</dbReference>
<evidence type="ECO:0000256" key="2">
    <source>
        <dbReference type="PIRSR" id="PIRSR601461-2"/>
    </source>
</evidence>
<dbReference type="Pfam" id="PF00026">
    <property type="entry name" value="Asp"/>
    <property type="match status" value="1"/>
</dbReference>
<protein>
    <submittedName>
        <fullName evidence="5">Cathepsin E</fullName>
    </submittedName>
</protein>
<gene>
    <name evidence="5" type="primary">LOC34618683</name>
</gene>
<dbReference type="GO" id="GO:0004190">
    <property type="term" value="F:aspartic-type endopeptidase activity"/>
    <property type="evidence" value="ECO:0007669"/>
    <property type="project" value="InterPro"/>
</dbReference>
<dbReference type="InterPro" id="IPR001461">
    <property type="entry name" value="Aspartic_peptidase_A1"/>
</dbReference>
<dbReference type="PRINTS" id="PR00792">
    <property type="entry name" value="PEPSIN"/>
</dbReference>
<dbReference type="GO" id="GO:0006508">
    <property type="term" value="P:proteolysis"/>
    <property type="evidence" value="ECO:0007669"/>
    <property type="project" value="InterPro"/>
</dbReference>
<feature type="disulfide bond" evidence="2">
    <location>
        <begin position="70"/>
        <end position="76"/>
    </location>
</feature>
<dbReference type="RefSeq" id="XP_026192835.1">
    <property type="nucleotide sequence ID" value="XM_026337050.1"/>
</dbReference>
<dbReference type="AlphaFoldDB" id="A0A6P6S0G8"/>
<dbReference type="SUPFAM" id="SSF50630">
    <property type="entry name" value="Acid proteases"/>
    <property type="match status" value="1"/>
</dbReference>
<dbReference type="Gene3D" id="2.40.70.10">
    <property type="entry name" value="Acid Proteases"/>
    <property type="match status" value="1"/>
</dbReference>
<dbReference type="InterPro" id="IPR021109">
    <property type="entry name" value="Peptidase_aspartic_dom_sf"/>
</dbReference>
<evidence type="ECO:0000259" key="3">
    <source>
        <dbReference type="PROSITE" id="PS51767"/>
    </source>
</evidence>
<dbReference type="OrthoDB" id="771136at2759"/>
<evidence type="ECO:0000256" key="1">
    <source>
        <dbReference type="ARBA" id="ARBA00007447"/>
    </source>
</evidence>
<dbReference type="PANTHER" id="PTHR47966:SF74">
    <property type="entry name" value="AGR407CP"/>
    <property type="match status" value="1"/>
</dbReference>
<keyword evidence="4" id="KW-1185">Reference proteome</keyword>
<dbReference type="PROSITE" id="PS51767">
    <property type="entry name" value="PEPTIDASE_A1"/>
    <property type="match status" value="1"/>
</dbReference>
<sequence length="259" mass="28820">MVDSGNIEDALFSIALPANESSEGEITFGGYNPSYLRERSQISWFPLLSPNRWEIGLLDILVDESSLGFCTPETPCRAIVDTGTSGIGGSALLIDQILNRLGALSPCNAKKMELMKQLSFVFKQSPGEGTKEIIIEPHDYIRNAGGSFPPSELHIAASSIIQNCRQRKSLRIQVLGTAFLRKFFAIFDQRQKRIDSKALSTSLVRGVSGVLSSKRASFTHREERRILSKPDHAVEFLRIKTFYETEKGRPVGRWSSSPR</sequence>
<reference evidence="5" key="1">
    <citation type="submission" date="2025-08" db="UniProtKB">
        <authorList>
            <consortium name="RefSeq"/>
        </authorList>
    </citation>
    <scope>IDENTIFICATION</scope>
</reference>
<keyword evidence="2" id="KW-1015">Disulfide bond</keyword>
<evidence type="ECO:0000313" key="5">
    <source>
        <dbReference type="RefSeq" id="XP_026192835.1"/>
    </source>
</evidence>
<name>A0A6P6S0G8_9EIME</name>
<proteinExistence type="inferred from homology"/>
<organism evidence="4 5">
    <name type="scientific">Cyclospora cayetanensis</name>
    <dbReference type="NCBI Taxonomy" id="88456"/>
    <lineage>
        <taxon>Eukaryota</taxon>
        <taxon>Sar</taxon>
        <taxon>Alveolata</taxon>
        <taxon>Apicomplexa</taxon>
        <taxon>Conoidasida</taxon>
        <taxon>Coccidia</taxon>
        <taxon>Eucoccidiorida</taxon>
        <taxon>Eimeriorina</taxon>
        <taxon>Eimeriidae</taxon>
        <taxon>Cyclospora</taxon>
    </lineage>
</organism>
<accession>A0A6P6S0G8</accession>
<comment type="similarity">
    <text evidence="1">Belongs to the peptidase A1 family.</text>
</comment>